<gene>
    <name evidence="1" type="ORF">NCTC10754_03091</name>
</gene>
<organism evidence="1 2">
    <name type="scientific">Pseudomonas fragi</name>
    <dbReference type="NCBI Taxonomy" id="296"/>
    <lineage>
        <taxon>Bacteria</taxon>
        <taxon>Pseudomonadati</taxon>
        <taxon>Pseudomonadota</taxon>
        <taxon>Gammaproteobacteria</taxon>
        <taxon>Pseudomonadales</taxon>
        <taxon>Pseudomonadaceae</taxon>
        <taxon>Pseudomonas</taxon>
    </lineage>
</organism>
<proteinExistence type="predicted"/>
<protein>
    <recommendedName>
        <fullName evidence="3">DUF4177 domain-containing protein</fullName>
    </recommendedName>
</protein>
<sequence>MYVYKMVQVPPNIEVQANKHRGNEAAVYLETVVNEYASEGWEFYRIDSIGVSVKAGCFDALKGKKDSMASYYVISFRKPR</sequence>
<name>A0A266NHQ6_PSEFR</name>
<dbReference type="Proteomes" id="UP000330809">
    <property type="component" value="Unassembled WGS sequence"/>
</dbReference>
<evidence type="ECO:0000313" key="1">
    <source>
        <dbReference type="EMBL" id="VFB20472.1"/>
    </source>
</evidence>
<dbReference type="EMBL" id="CAACYJ010000035">
    <property type="protein sequence ID" value="VFB20472.1"/>
    <property type="molecule type" value="Genomic_DNA"/>
</dbReference>
<dbReference type="AlphaFoldDB" id="A0A266NHQ6"/>
<evidence type="ECO:0008006" key="3">
    <source>
        <dbReference type="Google" id="ProtNLM"/>
    </source>
</evidence>
<evidence type="ECO:0000313" key="2">
    <source>
        <dbReference type="Proteomes" id="UP000330809"/>
    </source>
</evidence>
<accession>A0A266NHQ6</accession>
<reference evidence="1 2" key="1">
    <citation type="submission" date="2019-02" db="EMBL/GenBank/DDBJ databases">
        <authorList>
            <consortium name="Pathogen Informatics"/>
        </authorList>
    </citation>
    <scope>NUCLEOTIDE SEQUENCE [LARGE SCALE GENOMIC DNA]</scope>
    <source>
        <strain evidence="1 2">3012STDY7103891</strain>
    </source>
</reference>
<dbReference type="RefSeq" id="WP_095023389.1">
    <property type="nucleotide sequence ID" value="NZ_NQKP01000005.1"/>
</dbReference>